<accession>A0A699YAQ1</accession>
<gene>
    <name evidence="1" type="ORF">HaLaN_01893</name>
</gene>
<evidence type="ECO:0000313" key="1">
    <source>
        <dbReference type="EMBL" id="GFH07133.1"/>
    </source>
</evidence>
<keyword evidence="2" id="KW-1185">Reference proteome</keyword>
<organism evidence="1 2">
    <name type="scientific">Haematococcus lacustris</name>
    <name type="common">Green alga</name>
    <name type="synonym">Haematococcus pluvialis</name>
    <dbReference type="NCBI Taxonomy" id="44745"/>
    <lineage>
        <taxon>Eukaryota</taxon>
        <taxon>Viridiplantae</taxon>
        <taxon>Chlorophyta</taxon>
        <taxon>core chlorophytes</taxon>
        <taxon>Chlorophyceae</taxon>
        <taxon>CS clade</taxon>
        <taxon>Chlamydomonadales</taxon>
        <taxon>Haematococcaceae</taxon>
        <taxon>Haematococcus</taxon>
    </lineage>
</organism>
<dbReference type="AlphaFoldDB" id="A0A699YAQ1"/>
<dbReference type="Proteomes" id="UP000485058">
    <property type="component" value="Unassembled WGS sequence"/>
</dbReference>
<protein>
    <submittedName>
        <fullName evidence="1">Uncharacterized protein</fullName>
    </submittedName>
</protein>
<dbReference type="EMBL" id="BLLF01000076">
    <property type="protein sequence ID" value="GFH07133.1"/>
    <property type="molecule type" value="Genomic_DNA"/>
</dbReference>
<evidence type="ECO:0000313" key="2">
    <source>
        <dbReference type="Proteomes" id="UP000485058"/>
    </source>
</evidence>
<sequence length="72" mass="7838">MTDPTEDVALAICWERLKAAPADDVEKAMELCTSGDLKRLANSDLDAFITLLDTGGPLLPPPGKPQCWVLWL</sequence>
<name>A0A699YAQ1_HAELA</name>
<reference evidence="1 2" key="1">
    <citation type="submission" date="2020-02" db="EMBL/GenBank/DDBJ databases">
        <title>Draft genome sequence of Haematococcus lacustris strain NIES-144.</title>
        <authorList>
            <person name="Morimoto D."/>
            <person name="Nakagawa S."/>
            <person name="Yoshida T."/>
            <person name="Sawayama S."/>
        </authorList>
    </citation>
    <scope>NUCLEOTIDE SEQUENCE [LARGE SCALE GENOMIC DNA]</scope>
    <source>
        <strain evidence="1 2">NIES-144</strain>
    </source>
</reference>
<comment type="caution">
    <text evidence="1">The sequence shown here is derived from an EMBL/GenBank/DDBJ whole genome shotgun (WGS) entry which is preliminary data.</text>
</comment>
<proteinExistence type="predicted"/>